<keyword evidence="1" id="KW-0812">Transmembrane</keyword>
<evidence type="ECO:0000256" key="1">
    <source>
        <dbReference type="SAM" id="Phobius"/>
    </source>
</evidence>
<comment type="caution">
    <text evidence="2">The sequence shown here is derived from an EMBL/GenBank/DDBJ whole genome shotgun (WGS) entry which is preliminary data.</text>
</comment>
<keyword evidence="1" id="KW-1133">Transmembrane helix</keyword>
<gene>
    <name evidence="2" type="ORF">GB216_07895</name>
</gene>
<evidence type="ECO:0000313" key="2">
    <source>
        <dbReference type="EMBL" id="HAB5643966.1"/>
    </source>
</evidence>
<reference evidence="2" key="1">
    <citation type="journal article" date="2018" name="Genome Biol.">
        <title>SKESA: strategic k-mer extension for scrupulous assemblies.</title>
        <authorList>
            <person name="Souvorov A."/>
            <person name="Agarwala R."/>
            <person name="Lipman D.J."/>
        </authorList>
    </citation>
    <scope>NUCLEOTIDE SEQUENCE</scope>
    <source>
        <strain evidence="2">Salmonella enterica</strain>
    </source>
</reference>
<proteinExistence type="predicted"/>
<dbReference type="AlphaFoldDB" id="A0A3V5IHN7"/>
<keyword evidence="1" id="KW-0472">Membrane</keyword>
<reference evidence="2" key="2">
    <citation type="submission" date="2019-10" db="EMBL/GenBank/DDBJ databases">
        <authorList>
            <consortium name="NCBI Pathogen Detection Project"/>
        </authorList>
    </citation>
    <scope>NUCLEOTIDE SEQUENCE</scope>
    <source>
        <strain evidence="2">Salmonella enterica</strain>
    </source>
</reference>
<sequence>MYKAIGGLLVVTGICWVGYAFSMDVAVGYSEKVYNTGLLATRQLHAMCGSAVAIIGSITLIAGIVVEKIEEISKRKQDVLVSINNGMADYFDSKK</sequence>
<protein>
    <submittedName>
        <fullName evidence="2">Uncharacterized protein</fullName>
    </submittedName>
</protein>
<organism evidence="2">
    <name type="scientific">Salmonella enterica subsp. enterica serovar Tennessee</name>
    <dbReference type="NCBI Taxonomy" id="143221"/>
    <lineage>
        <taxon>Bacteria</taxon>
        <taxon>Pseudomonadati</taxon>
        <taxon>Pseudomonadota</taxon>
        <taxon>Gammaproteobacteria</taxon>
        <taxon>Enterobacterales</taxon>
        <taxon>Enterobacteriaceae</taxon>
        <taxon>Salmonella</taxon>
    </lineage>
</organism>
<name>A0A3V5IHN7_SALET</name>
<dbReference type="EMBL" id="DAAHDG010000003">
    <property type="protein sequence ID" value="HAB5643966.1"/>
    <property type="molecule type" value="Genomic_DNA"/>
</dbReference>
<accession>A0A3V5IHN7</accession>
<feature type="transmembrane region" description="Helical" evidence="1">
    <location>
        <begin position="44"/>
        <end position="66"/>
    </location>
</feature>